<feature type="compositionally biased region" description="Basic and acidic residues" evidence="1">
    <location>
        <begin position="39"/>
        <end position="50"/>
    </location>
</feature>
<evidence type="ECO:0000313" key="4">
    <source>
        <dbReference type="Proteomes" id="UP001549921"/>
    </source>
</evidence>
<dbReference type="CDD" id="cd01650">
    <property type="entry name" value="RT_nLTR_like"/>
    <property type="match status" value="1"/>
</dbReference>
<sequence>MELRSKRVCIMSLPGGDRRGTSGADAGCHSLRTVGGEELSRRALAGDKPEVTTADQIDQTSHHASNSPISSIVSSSSSFRYSPTSSSTCSMQSEDVVRTASYANGSVPTTDSSKTRRKWSTEMNEFILRNYLQITKLETDTKVYLLPLHENFIDRFPDMKDVTRQRVGDQRRAIIRKKLLPQSTIDHIYNEVKAELQNTQPQINQYSQSRTSTLNIERTANTNTPKSRMRWTTEHNETIIRAYYKITELETNQTAYRQLLHQNFIDTFPSLAHLSEQRIADQRRLIIANKYIHRDRLDMIKKEVAEELKLTRSSQSQEVNILDSNLLSSQSSPQIDVHSPNTVLTMRTDTQPEITPFSWTHRLETHHTLEINNTDDRIDQVSESNLERELVQKLRETLEMYSDINPETRPRLPRLRENKKLYKLISLFNNKIFPKFLNDNATMLEIHTLIYCTATVISKQLGYKIQQDTEIQRNQTKPDKQPWQIRLEKDIAALRVDIGRLTQYINNNNRSNKIVREVKLILSKNKIHSSHEGNNNTPQDVLDTLKQKLALKAHRLARHLKALRRKNDNKLFTTNEKGFYRQLGKSGNIDYDSNEQAALPDKEELKNYWADLWEHQKSHNEEAKWIKEEETRWGDIEEMEFEDLTKEDIETVTKKMKNWKAAGVDGVQNFWFKKLAFLHEIIAKKCTELIKGEENLPDFVTKGITHMLPKSSDTANPSQYRPITCLPTLYKLITSCITMKINSHIEANNILAEEQKGCRQSHKGCKEQLIIDSTILKHANKHNRNLHLTYIDYKKAFDSVPHSWLIRVLQIYKINPTVITFLEDAMTKWKTTLSLNTKFTKIVTEEIYIGNGIFQGDSLSPLWFCLALNPLSYLLNQTRNGYKLTHNATISHLLYMDDIKLYGKSSTDMENLLNITANFSKDIQMTFGLDKCKTLHIHKGKILSGDYSINDEINITAMDINDTYKYLGIKQNKHINHTQIKQELKTEYLRRVNLICRKHLNSKNLFKALNTYAIPVLTYSFAVIKWTNSDINNLQIKTRTSLTKHKYLHPKSAIERMTIKREKGGREKLNTWRLKQLHGRHIHDIEQPHIDSIASNKWLKLGYLYPETEGFLISIQDQVVNTKNYRKYIIKDPNALDDRCRKCHRNSETIQHIINACPVLTQNDYTHRHNQVAHYIHQKLAIKYKLLPPKVEPYYQYTPKSVLESPNCRMYFDRAILTDKTIYCNRPDITVLDKLNKTVYFIDVAIPNTHNIKKTISDKIHKYSELKEEVLRIWNLDKVYIVPLVLSSTGVIPKHLHHSIQLLDLPEHTYITMQKAAILNTCRIVRRFLQDEPAITVDSLNN</sequence>
<accession>A0ABD0S7T2</accession>
<feature type="domain" description="Reverse transcriptase" evidence="2">
    <location>
        <begin position="689"/>
        <end position="971"/>
    </location>
</feature>
<dbReference type="InterPro" id="IPR043502">
    <property type="entry name" value="DNA/RNA_pol_sf"/>
</dbReference>
<dbReference type="GO" id="GO:0071897">
    <property type="term" value="P:DNA biosynthetic process"/>
    <property type="evidence" value="ECO:0007669"/>
    <property type="project" value="UniProtKB-ARBA"/>
</dbReference>
<dbReference type="SUPFAM" id="SSF56672">
    <property type="entry name" value="DNA/RNA polymerases"/>
    <property type="match status" value="1"/>
</dbReference>
<reference evidence="3 4" key="1">
    <citation type="submission" date="2024-06" db="EMBL/GenBank/DDBJ databases">
        <title>A chromosome-level genome assembly of beet webworm, Loxostege sticticalis.</title>
        <authorList>
            <person name="Zhang Y."/>
        </authorList>
    </citation>
    <scope>NUCLEOTIDE SEQUENCE [LARGE SCALE GENOMIC DNA]</scope>
    <source>
        <strain evidence="3">AQ028</strain>
        <tissue evidence="3">Male pupae</tissue>
    </source>
</reference>
<comment type="caution">
    <text evidence="3">The sequence shown here is derived from an EMBL/GenBank/DDBJ whole genome shotgun (WGS) entry which is preliminary data.</text>
</comment>
<dbReference type="PROSITE" id="PS50878">
    <property type="entry name" value="RT_POL"/>
    <property type="match status" value="1"/>
</dbReference>
<dbReference type="PANTHER" id="PTHR35450:SF2">
    <property type="entry name" value="REVERSE TRANSCRIPTASE DOMAIN-CONTAINING PROTEIN"/>
    <property type="match status" value="1"/>
</dbReference>
<feature type="compositionally biased region" description="Low complexity" evidence="1">
    <location>
        <begin position="63"/>
        <end position="77"/>
    </location>
</feature>
<feature type="region of interest" description="Disordered" evidence="1">
    <location>
        <begin position="39"/>
        <end position="77"/>
    </location>
</feature>
<gene>
    <name evidence="3" type="ORF">ABMA28_010905</name>
</gene>
<dbReference type="InterPro" id="IPR000477">
    <property type="entry name" value="RT_dom"/>
</dbReference>
<protein>
    <recommendedName>
        <fullName evidence="2">Reverse transcriptase domain-containing protein</fullName>
    </recommendedName>
</protein>
<dbReference type="Pfam" id="PF00078">
    <property type="entry name" value="RVT_1"/>
    <property type="match status" value="1"/>
</dbReference>
<evidence type="ECO:0000259" key="2">
    <source>
        <dbReference type="PROSITE" id="PS50878"/>
    </source>
</evidence>
<dbReference type="EMBL" id="JBEDNZ010000027">
    <property type="protein sequence ID" value="KAL0810097.1"/>
    <property type="molecule type" value="Genomic_DNA"/>
</dbReference>
<evidence type="ECO:0000256" key="1">
    <source>
        <dbReference type="SAM" id="MobiDB-lite"/>
    </source>
</evidence>
<dbReference type="Proteomes" id="UP001549921">
    <property type="component" value="Unassembled WGS sequence"/>
</dbReference>
<name>A0ABD0S7T2_LOXSC</name>
<evidence type="ECO:0000313" key="3">
    <source>
        <dbReference type="EMBL" id="KAL0810097.1"/>
    </source>
</evidence>
<organism evidence="3 4">
    <name type="scientific">Loxostege sticticalis</name>
    <name type="common">Beet webworm moth</name>
    <dbReference type="NCBI Taxonomy" id="481309"/>
    <lineage>
        <taxon>Eukaryota</taxon>
        <taxon>Metazoa</taxon>
        <taxon>Ecdysozoa</taxon>
        <taxon>Arthropoda</taxon>
        <taxon>Hexapoda</taxon>
        <taxon>Insecta</taxon>
        <taxon>Pterygota</taxon>
        <taxon>Neoptera</taxon>
        <taxon>Endopterygota</taxon>
        <taxon>Lepidoptera</taxon>
        <taxon>Glossata</taxon>
        <taxon>Ditrysia</taxon>
        <taxon>Pyraloidea</taxon>
        <taxon>Crambidae</taxon>
        <taxon>Pyraustinae</taxon>
        <taxon>Loxostege</taxon>
    </lineage>
</organism>
<dbReference type="PANTHER" id="PTHR35450">
    <property type="entry name" value="REVERSE TRANSCRIPTASE DOMAIN-CONTAINING PROTEIN"/>
    <property type="match status" value="1"/>
</dbReference>
<proteinExistence type="predicted"/>